<dbReference type="AlphaFoldDB" id="A0A1B7MDA9"/>
<gene>
    <name evidence="1" type="ORF">K503DRAFT_705062</name>
</gene>
<reference evidence="1 2" key="1">
    <citation type="submission" date="2016-06" db="EMBL/GenBank/DDBJ databases">
        <title>Comparative genomics of the ectomycorrhizal sister species Rhizopogon vinicolor and Rhizopogon vesiculosus (Basidiomycota: Boletales) reveals a divergence of the mating type B locus.</title>
        <authorList>
            <consortium name="DOE Joint Genome Institute"/>
            <person name="Mujic A.B."/>
            <person name="Kuo A."/>
            <person name="Tritt A."/>
            <person name="Lipzen A."/>
            <person name="Chen C."/>
            <person name="Johnson J."/>
            <person name="Sharma A."/>
            <person name="Barry K."/>
            <person name="Grigoriev I.V."/>
            <person name="Spatafora J.W."/>
        </authorList>
    </citation>
    <scope>NUCLEOTIDE SEQUENCE [LARGE SCALE GENOMIC DNA]</scope>
    <source>
        <strain evidence="1 2">AM-OR11-026</strain>
    </source>
</reference>
<feature type="non-terminal residue" evidence="1">
    <location>
        <position position="1"/>
    </location>
</feature>
<evidence type="ECO:0000313" key="2">
    <source>
        <dbReference type="Proteomes" id="UP000092154"/>
    </source>
</evidence>
<protein>
    <submittedName>
        <fullName evidence="1">Uncharacterized protein</fullName>
    </submittedName>
</protein>
<dbReference type="OrthoDB" id="2688569at2759"/>
<dbReference type="InterPro" id="IPR041078">
    <property type="entry name" value="Plavaka"/>
</dbReference>
<evidence type="ECO:0000313" key="1">
    <source>
        <dbReference type="EMBL" id="OAX30593.1"/>
    </source>
</evidence>
<organism evidence="1 2">
    <name type="scientific">Rhizopogon vinicolor AM-OR11-026</name>
    <dbReference type="NCBI Taxonomy" id="1314800"/>
    <lineage>
        <taxon>Eukaryota</taxon>
        <taxon>Fungi</taxon>
        <taxon>Dikarya</taxon>
        <taxon>Basidiomycota</taxon>
        <taxon>Agaricomycotina</taxon>
        <taxon>Agaricomycetes</taxon>
        <taxon>Agaricomycetidae</taxon>
        <taxon>Boletales</taxon>
        <taxon>Suillineae</taxon>
        <taxon>Rhizopogonaceae</taxon>
        <taxon>Rhizopogon</taxon>
    </lineage>
</organism>
<keyword evidence="2" id="KW-1185">Reference proteome</keyword>
<dbReference type="InParanoid" id="A0A1B7MDA9"/>
<proteinExistence type="predicted"/>
<dbReference type="Pfam" id="PF18759">
    <property type="entry name" value="Plavaka"/>
    <property type="match status" value="1"/>
</dbReference>
<sequence>LNLSFHNTRGMHQILEIPVRATWKTCHLSFPDRPEEKHMVQFHNPLEAIRTPLGNPAHAQDIVYKPKKVFSDRTKEKCIYSEMWTRK</sequence>
<accession>A0A1B7MDA9</accession>
<dbReference type="Proteomes" id="UP000092154">
    <property type="component" value="Unassembled WGS sequence"/>
</dbReference>
<dbReference type="EMBL" id="KV450221">
    <property type="protein sequence ID" value="OAX30593.1"/>
    <property type="molecule type" value="Genomic_DNA"/>
</dbReference>
<name>A0A1B7MDA9_9AGAM</name>